<feature type="transmembrane region" description="Helical" evidence="2">
    <location>
        <begin position="734"/>
        <end position="752"/>
    </location>
</feature>
<keyword evidence="2" id="KW-0812">Transmembrane</keyword>
<feature type="transmembrane region" description="Helical" evidence="2">
    <location>
        <begin position="453"/>
        <end position="473"/>
    </location>
</feature>
<name>A0A061JEL8_TRYRA</name>
<dbReference type="GO" id="GO:0072345">
    <property type="term" value="F:NAADP-sensitive calcium-release channel activity"/>
    <property type="evidence" value="ECO:0007669"/>
    <property type="project" value="TreeGrafter"/>
</dbReference>
<dbReference type="PANTHER" id="PTHR12127:SF7">
    <property type="entry name" value="SD02261P"/>
    <property type="match status" value="1"/>
</dbReference>
<gene>
    <name evidence="3" type="ORF">TRSC58_00217</name>
</gene>
<organism evidence="3 4">
    <name type="scientific">Trypanosoma rangeli SC58</name>
    <dbReference type="NCBI Taxonomy" id="429131"/>
    <lineage>
        <taxon>Eukaryota</taxon>
        <taxon>Discoba</taxon>
        <taxon>Euglenozoa</taxon>
        <taxon>Kinetoplastea</taxon>
        <taxon>Metakinetoplastina</taxon>
        <taxon>Trypanosomatida</taxon>
        <taxon>Trypanosomatidae</taxon>
        <taxon>Trypanosoma</taxon>
        <taxon>Herpetosoma</taxon>
    </lineage>
</organism>
<evidence type="ECO:0000256" key="2">
    <source>
        <dbReference type="SAM" id="Phobius"/>
    </source>
</evidence>
<keyword evidence="2" id="KW-0472">Membrane</keyword>
<dbReference type="Proteomes" id="UP000031737">
    <property type="component" value="Unassembled WGS sequence"/>
</dbReference>
<evidence type="ECO:0000313" key="3">
    <source>
        <dbReference type="EMBL" id="ESL12022.1"/>
    </source>
</evidence>
<dbReference type="AlphaFoldDB" id="A0A061JEL8"/>
<evidence type="ECO:0000313" key="4">
    <source>
        <dbReference type="Proteomes" id="UP000031737"/>
    </source>
</evidence>
<feature type="region of interest" description="Disordered" evidence="1">
    <location>
        <begin position="282"/>
        <end position="334"/>
    </location>
</feature>
<dbReference type="EMBL" id="AUPL01000217">
    <property type="protein sequence ID" value="ESL12022.1"/>
    <property type="molecule type" value="Genomic_DNA"/>
</dbReference>
<proteinExistence type="predicted"/>
<sequence length="864" mass="96066">MSMQGEEGQNKQHVPRVIGTAEVAREMREGGDAGLHATNMVLSETPHSAPRGKWQRIEKGLKLTPVAPLSPQGSPQLGQCREQSHRLVNEDFVTDPIRKLILYGNFPHKLVVNCLMLLFILLLAVLCHTPEAIANEEQRKAVLHSFAGENYLGKDNGNIKFRPTVYLQKREDVLNEIEGFVKVYYALSNSSVSELNYYYYTKSKDQAAHMRQLIGSDMAGVPACLQAMVDGTASGPVNVAGAVRLACVVPVSMEVDAYLYSQREYGGPSTLRHFTAELTEENPLGPFSADRDENAEEDTKQAQYSEYKGKEGYASSRKSPGDGDPRAAGAKKDSHVQAVCAPRYDDITGMYYSPCRRAQDANAEKATHGTDDSNARFIFPLLDNVRQIRLKASMRHLTGTSLTPQETVSGFAIVIYHWTIEKIFSFHAGGLVEVEFAVSVVTKRFHPGMYSRFFFTAVLLLLAVFDIFLRWHALWRIRLHRRRLALLQEVSREGEDLDSFCYRGGMDASTQVGENVVAPDASPRTACNSTATFATPNASPQCPRPPTTKLRRVKYVPKAGSLVPETVYTDFYDAWREQLQSSRGESWHYTALAADFLTLAYCLTSSARLWCHATSELHNTFESILLGLTGLLLSVSFLSYIRYFPHMYFVVQAMRRVIPKLLLFAASVAPIFVGFAFFFFIVFGPHSNGKFSDMGFSLVVLYFVMFGDAILPAIEDAEQSVHPIVTGLANFMTMMFILFFMMTVLNLAMSITQHEWGMLRRRFGACLSANNLLFEVRTRDEVKAETLEVVIANMELLLHIKSEEQQTAGAAHERHAGDVNGTSDDVSDAVGGGATTSRAVQEGVANLYRRRLDELTEGALTGAA</sequence>
<reference evidence="3 4" key="1">
    <citation type="submission" date="2013-07" db="EMBL/GenBank/DDBJ databases">
        <authorList>
            <person name="Stoco P.H."/>
            <person name="Wagner G."/>
            <person name="Gerber A."/>
            <person name="Zaha A."/>
            <person name="Thompson C."/>
            <person name="Bartholomeu D.C."/>
            <person name="Luckemeyer D.D."/>
            <person name="Bahia D."/>
            <person name="Loreto E."/>
            <person name="Prestes E.B."/>
            <person name="Lima F.M."/>
            <person name="Rodrigues-Luiz G."/>
            <person name="Vallejo G.A."/>
            <person name="Filho J.F."/>
            <person name="Monteiro K.M."/>
            <person name="Tyler K.M."/>
            <person name="de Almeida L.G."/>
            <person name="Ortiz M.F."/>
            <person name="Siervo M.A."/>
            <person name="de Moraes M.H."/>
            <person name="Cunha O.L."/>
            <person name="Mendonca-Neto R."/>
            <person name="Silva R."/>
            <person name="Teixeira S.M."/>
            <person name="Murta S.M."/>
            <person name="Sincero T.C."/>
            <person name="Mendes T.A."/>
            <person name="Urmenyi T.P."/>
            <person name="Silva V.G."/>
            <person name="da Rocha W.D."/>
            <person name="Andersson B."/>
            <person name="Romanha A.J."/>
            <person name="Steindel M."/>
            <person name="de Vasconcelos A.T."/>
            <person name="Grisard E.C."/>
        </authorList>
    </citation>
    <scope>NUCLEOTIDE SEQUENCE [LARGE SCALE GENOMIC DNA]</scope>
    <source>
        <strain evidence="3 4">SC58</strain>
    </source>
</reference>
<feature type="compositionally biased region" description="Basic and acidic residues" evidence="1">
    <location>
        <begin position="319"/>
        <end position="334"/>
    </location>
</feature>
<feature type="transmembrane region" description="Helical" evidence="2">
    <location>
        <begin position="661"/>
        <end position="683"/>
    </location>
</feature>
<protein>
    <submittedName>
        <fullName evidence="3">Uncharacterized protein</fullName>
    </submittedName>
</protein>
<dbReference type="InterPro" id="IPR039031">
    <property type="entry name" value="Mucolipin"/>
</dbReference>
<dbReference type="OrthoDB" id="263481at2759"/>
<dbReference type="VEuPathDB" id="TriTrypDB:TRSC58_00217"/>
<feature type="transmembrane region" description="Helical" evidence="2">
    <location>
        <begin position="624"/>
        <end position="641"/>
    </location>
</feature>
<dbReference type="PANTHER" id="PTHR12127">
    <property type="entry name" value="MUCOLIPIN"/>
    <property type="match status" value="1"/>
</dbReference>
<feature type="region of interest" description="Disordered" evidence="1">
    <location>
        <begin position="807"/>
        <end position="833"/>
    </location>
</feature>
<dbReference type="GO" id="GO:0016020">
    <property type="term" value="C:membrane"/>
    <property type="evidence" value="ECO:0007669"/>
    <property type="project" value="TreeGrafter"/>
</dbReference>
<keyword evidence="2" id="KW-1133">Transmembrane helix</keyword>
<comment type="caution">
    <text evidence="3">The sequence shown here is derived from an EMBL/GenBank/DDBJ whole genome shotgun (WGS) entry which is preliminary data.</text>
</comment>
<evidence type="ECO:0000256" key="1">
    <source>
        <dbReference type="SAM" id="MobiDB-lite"/>
    </source>
</evidence>
<keyword evidence="4" id="KW-1185">Reference proteome</keyword>
<feature type="compositionally biased region" description="Basic and acidic residues" evidence="1">
    <location>
        <begin position="289"/>
        <end position="300"/>
    </location>
</feature>
<accession>A0A061JEL8</accession>
<feature type="transmembrane region" description="Helical" evidence="2">
    <location>
        <begin position="695"/>
        <end position="714"/>
    </location>
</feature>